<evidence type="ECO:0000313" key="2">
    <source>
        <dbReference type="EMBL" id="KAF6163282.1"/>
    </source>
</evidence>
<dbReference type="InterPro" id="IPR000048">
    <property type="entry name" value="IQ_motif_EF-hand-BS"/>
</dbReference>
<accession>A0A7J7N8B6</accession>
<dbReference type="Gene3D" id="1.20.5.190">
    <property type="match status" value="1"/>
</dbReference>
<name>A0A7J7N8B6_9MAGN</name>
<dbReference type="Proteomes" id="UP000541444">
    <property type="component" value="Unassembled WGS sequence"/>
</dbReference>
<evidence type="ECO:0000256" key="1">
    <source>
        <dbReference type="SAM" id="MobiDB-lite"/>
    </source>
</evidence>
<dbReference type="GO" id="GO:0046982">
    <property type="term" value="F:protein heterodimerization activity"/>
    <property type="evidence" value="ECO:0007669"/>
    <property type="project" value="InterPro"/>
</dbReference>
<dbReference type="InterPro" id="IPR009072">
    <property type="entry name" value="Histone-fold"/>
</dbReference>
<feature type="compositionally biased region" description="Polar residues" evidence="1">
    <location>
        <begin position="486"/>
        <end position="496"/>
    </location>
</feature>
<dbReference type="PROSITE" id="PS50096">
    <property type="entry name" value="IQ"/>
    <property type="match status" value="1"/>
</dbReference>
<keyword evidence="3" id="KW-1185">Reference proteome</keyword>
<dbReference type="Gene3D" id="1.10.20.10">
    <property type="entry name" value="Histone, subunit A"/>
    <property type="match status" value="1"/>
</dbReference>
<dbReference type="OrthoDB" id="683848at2759"/>
<feature type="region of interest" description="Disordered" evidence="1">
    <location>
        <begin position="469"/>
        <end position="514"/>
    </location>
</feature>
<sequence>MIEVLTAATPAATESLVVSPIVATPTTNKNRLIGKSVSNRLTSSTTDPAYPTLKQIAALEDARSKTLQGILEIQKCFRGYQARCRFYELKRNAITLQSLLRNPIPTSLCGPCDSKPLVLVDAVGVVWWLLEAGGTVGGTVVFIVIEGTIGVIVVAPVGVGNAVSVVVIDAGSIVWVTDVFLSPLCTIVDAELMWGRWVHDGERFARRGGVKRISDLIYEETRDEDGFGNCSRKKRWRDGTSYHDGHSNSWSRCAMVLRKYRSRIAFVEDESEPFRRTVIETIEKVVVNLGASIDARLEELLIDVIRGAKAQNEYQSLIKRWRAALLIQKYMKQKIARRLYGRRTSVTQALSQNMRNMENLSFNSTTADGEPYENTPELKDSKQELVQVPSSVLVELHRRVKNMEAALGQKDEENLVLKQQLKLFETRWSEYEAKMKSMEEMWQRQTESLQISVAAAKKSLAVDETIVQPGRPDAFPMPHSYDSEEATSVGTTTPESITPPKLRSRPSNVTQGRDSNEAFNAVSLVVKELDQRKQTFEDEARFLSEGRLGHPTSTMNPDEEYRKLKHRFEAWKKDYKVRLRETKMKIHKFGSADLDKSRKSWWGMKSMKRS</sequence>
<dbReference type="EMBL" id="JACGCM010000999">
    <property type="protein sequence ID" value="KAF6163282.1"/>
    <property type="molecule type" value="Genomic_DNA"/>
</dbReference>
<organism evidence="2 3">
    <name type="scientific">Kingdonia uniflora</name>
    <dbReference type="NCBI Taxonomy" id="39325"/>
    <lineage>
        <taxon>Eukaryota</taxon>
        <taxon>Viridiplantae</taxon>
        <taxon>Streptophyta</taxon>
        <taxon>Embryophyta</taxon>
        <taxon>Tracheophyta</taxon>
        <taxon>Spermatophyta</taxon>
        <taxon>Magnoliopsida</taxon>
        <taxon>Ranunculales</taxon>
        <taxon>Circaeasteraceae</taxon>
        <taxon>Kingdonia</taxon>
    </lineage>
</organism>
<gene>
    <name evidence="2" type="ORF">GIB67_025146</name>
</gene>
<protein>
    <submittedName>
        <fullName evidence="2">Uncharacterized protein</fullName>
    </submittedName>
</protein>
<comment type="caution">
    <text evidence="2">The sequence shown here is derived from an EMBL/GenBank/DDBJ whole genome shotgun (WGS) entry which is preliminary data.</text>
</comment>
<dbReference type="Pfam" id="PF00612">
    <property type="entry name" value="IQ"/>
    <property type="match status" value="1"/>
</dbReference>
<proteinExistence type="predicted"/>
<dbReference type="AlphaFoldDB" id="A0A7J7N8B6"/>
<reference evidence="2 3" key="1">
    <citation type="journal article" date="2020" name="IScience">
        <title>Genome Sequencing of the Endangered Kingdonia uniflora (Circaeasteraceae, Ranunculales) Reveals Potential Mechanisms of Evolutionary Specialization.</title>
        <authorList>
            <person name="Sun Y."/>
            <person name="Deng T."/>
            <person name="Zhang A."/>
            <person name="Moore M.J."/>
            <person name="Landis J.B."/>
            <person name="Lin N."/>
            <person name="Zhang H."/>
            <person name="Zhang X."/>
            <person name="Huang J."/>
            <person name="Zhang X."/>
            <person name="Sun H."/>
            <person name="Wang H."/>
        </authorList>
    </citation>
    <scope>NUCLEOTIDE SEQUENCE [LARGE SCALE GENOMIC DNA]</scope>
    <source>
        <strain evidence="2">TB1705</strain>
        <tissue evidence="2">Leaf</tissue>
    </source>
</reference>
<evidence type="ECO:0000313" key="3">
    <source>
        <dbReference type="Proteomes" id="UP000541444"/>
    </source>
</evidence>